<dbReference type="AlphaFoldDB" id="A0A162L894"/>
<comment type="caution">
    <text evidence="2">The sequence shown here is derived from an EMBL/GenBank/DDBJ whole genome shotgun (WGS) entry which is preliminary data.</text>
</comment>
<proteinExistence type="predicted"/>
<keyword evidence="1" id="KW-0812">Transmembrane</keyword>
<keyword evidence="1" id="KW-1133">Transmembrane helix</keyword>
<reference evidence="2 3" key="1">
    <citation type="journal article" date="2015" name="Biotechnol. Bioeng.">
        <title>Genome sequence and phenotypic characterization of Caulobacter segnis.</title>
        <authorList>
            <person name="Patel S."/>
            <person name="Fletcher B."/>
            <person name="Scott D.C."/>
            <person name="Ely B."/>
        </authorList>
    </citation>
    <scope>NUCLEOTIDE SEQUENCE [LARGE SCALE GENOMIC DNA]</scope>
    <source>
        <strain evidence="2 3">ERI-2</strain>
    </source>
</reference>
<keyword evidence="1" id="KW-0472">Membrane</keyword>
<feature type="transmembrane region" description="Helical" evidence="1">
    <location>
        <begin position="92"/>
        <end position="113"/>
    </location>
</feature>
<evidence type="ECO:0000313" key="3">
    <source>
        <dbReference type="Proteomes" id="UP000077407"/>
    </source>
</evidence>
<sequence>MDNEKLKRDKKIFIWIINIILFVSWFLSQEPCIQFIRLLLGPKAKETLFGFPLALQIFSSVNFYIMSVFYTDEYNQITVSMKKSSLRRKATVILFFLGDWLYRILVFLLMLLYKLIFAFSDDQDGIKTVDDTHKSIMQRYEKYPIKLKILCIALALSGLLFLIAYILELAAPEILQYYSKAIGLAVSLIGFFSIARSSTTYFLSRGNVVKENED</sequence>
<name>A0A162L894_9CLOT</name>
<protein>
    <submittedName>
        <fullName evidence="2">Uncharacterized protein</fullName>
    </submittedName>
</protein>
<feature type="transmembrane region" description="Helical" evidence="1">
    <location>
        <begin position="177"/>
        <end position="195"/>
    </location>
</feature>
<accession>A0A162L894</accession>
<feature type="transmembrane region" description="Helical" evidence="1">
    <location>
        <begin position="48"/>
        <end position="71"/>
    </location>
</feature>
<gene>
    <name evidence="2" type="ORF">WY13_01626</name>
</gene>
<evidence type="ECO:0000313" key="2">
    <source>
        <dbReference type="EMBL" id="OAA90036.1"/>
    </source>
</evidence>
<evidence type="ECO:0000256" key="1">
    <source>
        <dbReference type="SAM" id="Phobius"/>
    </source>
</evidence>
<dbReference type="RefSeq" id="WP_063555142.1">
    <property type="nucleotide sequence ID" value="NZ_LITT01000013.1"/>
</dbReference>
<feature type="transmembrane region" description="Helical" evidence="1">
    <location>
        <begin position="12"/>
        <end position="28"/>
    </location>
</feature>
<feature type="transmembrane region" description="Helical" evidence="1">
    <location>
        <begin position="147"/>
        <end position="170"/>
    </location>
</feature>
<organism evidence="2 3">
    <name type="scientific">Clostridium ljungdahlii</name>
    <dbReference type="NCBI Taxonomy" id="1538"/>
    <lineage>
        <taxon>Bacteria</taxon>
        <taxon>Bacillati</taxon>
        <taxon>Bacillota</taxon>
        <taxon>Clostridia</taxon>
        <taxon>Eubacteriales</taxon>
        <taxon>Clostridiaceae</taxon>
        <taxon>Clostridium</taxon>
    </lineage>
</organism>
<dbReference type="EMBL" id="LITT01000013">
    <property type="protein sequence ID" value="OAA90036.1"/>
    <property type="molecule type" value="Genomic_DNA"/>
</dbReference>
<dbReference type="Proteomes" id="UP000077407">
    <property type="component" value="Unassembled WGS sequence"/>
</dbReference>
<dbReference type="PATRIC" id="fig|1538.10.peg.2069"/>